<evidence type="ECO:0000313" key="2">
    <source>
        <dbReference type="Proteomes" id="UP000241690"/>
    </source>
</evidence>
<proteinExistence type="predicted"/>
<dbReference type="Proteomes" id="UP000241690">
    <property type="component" value="Unassembled WGS sequence"/>
</dbReference>
<evidence type="ECO:0000313" key="1">
    <source>
        <dbReference type="EMBL" id="PTB60883.1"/>
    </source>
</evidence>
<reference evidence="1 2" key="1">
    <citation type="submission" date="2016-07" db="EMBL/GenBank/DDBJ databases">
        <title>Multiple horizontal gene transfer events from other fungi enriched the ability of initially mycotrophic Trichoderma (Ascomycota) to feed on dead plant biomass.</title>
        <authorList>
            <consortium name="DOE Joint Genome Institute"/>
            <person name="Aerts A."/>
            <person name="Atanasova L."/>
            <person name="Chenthamara K."/>
            <person name="Zhang J."/>
            <person name="Grujic M."/>
            <person name="Henrissat B."/>
            <person name="Kuo A."/>
            <person name="Salamov A."/>
            <person name="Lipzen A."/>
            <person name="Labutti K."/>
            <person name="Barry K."/>
            <person name="Miao Y."/>
            <person name="Rahimi M.J."/>
            <person name="Shen Q."/>
            <person name="Grigoriev I.V."/>
            <person name="Kubicek C.P."/>
            <person name="Druzhinina I.S."/>
        </authorList>
    </citation>
    <scope>NUCLEOTIDE SEQUENCE [LARGE SCALE GENOMIC DNA]</scope>
    <source>
        <strain evidence="1 2">CBS 226.95</strain>
    </source>
</reference>
<protein>
    <submittedName>
        <fullName evidence="1">Uncharacterized protein</fullName>
    </submittedName>
</protein>
<dbReference type="STRING" id="983964.A0A2T4AUZ0"/>
<organism evidence="1 2">
    <name type="scientific">Trichoderma harzianum CBS 226.95</name>
    <dbReference type="NCBI Taxonomy" id="983964"/>
    <lineage>
        <taxon>Eukaryota</taxon>
        <taxon>Fungi</taxon>
        <taxon>Dikarya</taxon>
        <taxon>Ascomycota</taxon>
        <taxon>Pezizomycotina</taxon>
        <taxon>Sordariomycetes</taxon>
        <taxon>Hypocreomycetidae</taxon>
        <taxon>Hypocreales</taxon>
        <taxon>Hypocreaceae</taxon>
        <taxon>Trichoderma</taxon>
    </lineage>
</organism>
<sequence>MWHHRIAKRSTSNCRIMIPLSGNQTALSEDQHEALVDPETLETVRKLIEVIREMESWTEPFRISLRPREEKLLGALKGKAKREAQVELFGKLIQHLHHLVPIETTSRTATVNQVDSS</sequence>
<keyword evidence="2" id="KW-1185">Reference proteome</keyword>
<name>A0A2T4AUZ0_TRIHA</name>
<dbReference type="GeneID" id="36632154"/>
<dbReference type="RefSeq" id="XP_024780560.1">
    <property type="nucleotide sequence ID" value="XM_024923571.1"/>
</dbReference>
<accession>A0A2T4AUZ0</accession>
<dbReference type="EMBL" id="KZ679675">
    <property type="protein sequence ID" value="PTB60883.1"/>
    <property type="molecule type" value="Genomic_DNA"/>
</dbReference>
<dbReference type="AlphaFoldDB" id="A0A2T4AUZ0"/>
<gene>
    <name evidence="1" type="ORF">M431DRAFT_856</name>
</gene>